<keyword evidence="1" id="KW-1133">Transmembrane helix</keyword>
<keyword evidence="3" id="KW-1185">Reference proteome</keyword>
<proteinExistence type="predicted"/>
<keyword evidence="1" id="KW-0472">Membrane</keyword>
<dbReference type="KEGG" id="nsh:GXM_10154"/>
<sequence>MAKLSESNESKLGFILLGCVSIGSLFGAFAGNLESFEVWSQREQGQFGQTYNQIFILTENEPKLPYGINKKKATKVASNYDNLQLQKFLLVGVSLVSSGFALLIGESKLLDFEIESETKKIESSAKKEYITRQMKQKWALMSEAQKQLFREELRELIALSGGDEVMEATEVNATDKFINANYLLAEGHNIDMAVAQTWGYKPGSPEHEEMKAKFTQWIEE</sequence>
<gene>
    <name evidence="2" type="ORF">GXM_10154</name>
</gene>
<organism evidence="2 3">
    <name type="scientific">Nostoc sphaeroides CCNUC1</name>
    <dbReference type="NCBI Taxonomy" id="2653204"/>
    <lineage>
        <taxon>Bacteria</taxon>
        <taxon>Bacillati</taxon>
        <taxon>Cyanobacteriota</taxon>
        <taxon>Cyanophyceae</taxon>
        <taxon>Nostocales</taxon>
        <taxon>Nostocaceae</taxon>
        <taxon>Nostoc</taxon>
    </lineage>
</organism>
<evidence type="ECO:0000313" key="3">
    <source>
        <dbReference type="Proteomes" id="UP000326678"/>
    </source>
</evidence>
<dbReference type="Proteomes" id="UP000326678">
    <property type="component" value="Chromosome pGXM05"/>
</dbReference>
<evidence type="ECO:0000313" key="2">
    <source>
        <dbReference type="EMBL" id="QFS52890.1"/>
    </source>
</evidence>
<keyword evidence="1" id="KW-0812">Transmembrane</keyword>
<name>A0A5P8WJZ6_9NOSO</name>
<feature type="transmembrane region" description="Helical" evidence="1">
    <location>
        <begin position="12"/>
        <end position="30"/>
    </location>
</feature>
<dbReference type="RefSeq" id="WP_152592974.1">
    <property type="nucleotide sequence ID" value="NZ_CP045232.1"/>
</dbReference>
<dbReference type="EMBL" id="CP045232">
    <property type="protein sequence ID" value="QFS52890.1"/>
    <property type="molecule type" value="Genomic_DNA"/>
</dbReference>
<evidence type="ECO:0000256" key="1">
    <source>
        <dbReference type="SAM" id="Phobius"/>
    </source>
</evidence>
<reference evidence="2 3" key="1">
    <citation type="submission" date="2019-10" db="EMBL/GenBank/DDBJ databases">
        <title>Genomic and transcriptomic insights into the perfect genentic adaptation of a filamentous nitrogen-fixing cyanobacterium to rice fields.</title>
        <authorList>
            <person name="Chen Z."/>
        </authorList>
    </citation>
    <scope>NUCLEOTIDE SEQUENCE [LARGE SCALE GENOMIC DNA]</scope>
    <source>
        <strain evidence="2">CCNUC1</strain>
    </source>
</reference>
<dbReference type="AlphaFoldDB" id="A0A5P8WJZ6"/>
<accession>A0A5P8WJZ6</accession>
<protein>
    <submittedName>
        <fullName evidence="2">Uncharacterized protein</fullName>
    </submittedName>
</protein>